<dbReference type="SUPFAM" id="SSF63380">
    <property type="entry name" value="Riboflavin synthase domain-like"/>
    <property type="match status" value="1"/>
</dbReference>
<dbReference type="Proteomes" id="UP000319865">
    <property type="component" value="Unassembled WGS sequence"/>
</dbReference>
<feature type="domain" description="FAD-binding FR-type" evidence="10">
    <location>
        <begin position="40"/>
        <end position="142"/>
    </location>
</feature>
<keyword evidence="2" id="KW-0285">Flavoprotein</keyword>
<dbReference type="CDD" id="cd06185">
    <property type="entry name" value="PDR_like"/>
    <property type="match status" value="1"/>
</dbReference>
<evidence type="ECO:0000256" key="7">
    <source>
        <dbReference type="ARBA" id="ARBA00023014"/>
    </source>
</evidence>
<keyword evidence="12" id="KW-1185">Reference proteome</keyword>
<evidence type="ECO:0000256" key="1">
    <source>
        <dbReference type="ARBA" id="ARBA00001974"/>
    </source>
</evidence>
<accession>A0A543PID3</accession>
<dbReference type="GO" id="GO:0016491">
    <property type="term" value="F:oxidoreductase activity"/>
    <property type="evidence" value="ECO:0007669"/>
    <property type="project" value="UniProtKB-KW"/>
</dbReference>
<dbReference type="PANTHER" id="PTHR47354">
    <property type="entry name" value="NADH OXIDOREDUCTASE HCR"/>
    <property type="match status" value="1"/>
</dbReference>
<evidence type="ECO:0000259" key="10">
    <source>
        <dbReference type="PROSITE" id="PS51384"/>
    </source>
</evidence>
<dbReference type="EMBL" id="VFQE01000001">
    <property type="protein sequence ID" value="TQN43809.1"/>
    <property type="molecule type" value="Genomic_DNA"/>
</dbReference>
<evidence type="ECO:0000256" key="5">
    <source>
        <dbReference type="ARBA" id="ARBA00023002"/>
    </source>
</evidence>
<proteinExistence type="predicted"/>
<dbReference type="SUPFAM" id="SSF52343">
    <property type="entry name" value="Ferredoxin reductase-like, C-terminal NADP-linked domain"/>
    <property type="match status" value="1"/>
</dbReference>
<gene>
    <name evidence="11" type="ORF">FHU33_3276</name>
</gene>
<dbReference type="Gene3D" id="2.40.30.10">
    <property type="entry name" value="Translation factors"/>
    <property type="match status" value="1"/>
</dbReference>
<evidence type="ECO:0000259" key="9">
    <source>
        <dbReference type="PROSITE" id="PS51085"/>
    </source>
</evidence>
<evidence type="ECO:0000313" key="12">
    <source>
        <dbReference type="Proteomes" id="UP000319865"/>
    </source>
</evidence>
<dbReference type="PANTHER" id="PTHR47354:SF1">
    <property type="entry name" value="CARNITINE MONOOXYGENASE REDUCTASE SUBUNIT"/>
    <property type="match status" value="1"/>
</dbReference>
<dbReference type="AlphaFoldDB" id="A0A543PID3"/>
<dbReference type="SUPFAM" id="SSF54292">
    <property type="entry name" value="2Fe-2S ferredoxin-like"/>
    <property type="match status" value="1"/>
</dbReference>
<comment type="caution">
    <text evidence="11">The sequence shown here is derived from an EMBL/GenBank/DDBJ whole genome shotgun (WGS) entry which is preliminary data.</text>
</comment>
<keyword evidence="6" id="KW-0408">Iron</keyword>
<dbReference type="PROSITE" id="PS51085">
    <property type="entry name" value="2FE2S_FER_2"/>
    <property type="match status" value="1"/>
</dbReference>
<keyword evidence="7" id="KW-0411">Iron-sulfur</keyword>
<dbReference type="InterPro" id="IPR039261">
    <property type="entry name" value="FNR_nucleotide-bd"/>
</dbReference>
<dbReference type="CDD" id="cd00207">
    <property type="entry name" value="fer2"/>
    <property type="match status" value="1"/>
</dbReference>
<dbReference type="InterPro" id="IPR017938">
    <property type="entry name" value="Riboflavin_synthase-like_b-brl"/>
</dbReference>
<dbReference type="PRINTS" id="PR00409">
    <property type="entry name" value="PHDIOXRDTASE"/>
</dbReference>
<dbReference type="InterPro" id="IPR006058">
    <property type="entry name" value="2Fe2S_fd_BS"/>
</dbReference>
<dbReference type="InterPro" id="IPR017927">
    <property type="entry name" value="FAD-bd_FR_type"/>
</dbReference>
<keyword evidence="4" id="KW-0479">Metal-binding</keyword>
<dbReference type="Gene3D" id="3.40.50.80">
    <property type="entry name" value="Nucleotide-binding domain of ferredoxin-NADP reductase (FNR) module"/>
    <property type="match status" value="1"/>
</dbReference>
<evidence type="ECO:0000256" key="4">
    <source>
        <dbReference type="ARBA" id="ARBA00022723"/>
    </source>
</evidence>
<dbReference type="GO" id="GO:0046872">
    <property type="term" value="F:metal ion binding"/>
    <property type="evidence" value="ECO:0007669"/>
    <property type="project" value="UniProtKB-KW"/>
</dbReference>
<dbReference type="PROSITE" id="PS00197">
    <property type="entry name" value="2FE2S_FER_1"/>
    <property type="match status" value="1"/>
</dbReference>
<sequence length="363" mass="39787">MSALPESGNPAADRDAPLATEPAEAAGTRTAPVPEPHDQFAPRKLLVRQATWEADGVMSLCLVDPDQRELPPWEPGAHLDLLLTSGLVRQYSLCGDPEDRFSYIVAVLREPYGRGGSKEVHDTALVGKLLTVRGPRNHFELVPAKRYLFIAGGIGITPIRAMVEHVNRRGDDWRLVYGGRSRSSMAFLSELTGYGEDRVQLVPQDEKGMLDLDAVLETAEPDTVVYCCGPEGLIRSVEQRCLRTPAREIHVERFGATGALKKAAVAVPVVEDTDQQSFEVELRRSGATMTVPPDRTILEVVREAVPEAMSSCEEGFCGTCETKVLEGIPEHHDTILSPAEREKGKTMMICVGRSKTPRLVLDL</sequence>
<evidence type="ECO:0000256" key="8">
    <source>
        <dbReference type="SAM" id="MobiDB-lite"/>
    </source>
</evidence>
<dbReference type="InterPro" id="IPR050415">
    <property type="entry name" value="MRET"/>
</dbReference>
<organism evidence="11 12">
    <name type="scientific">Blastococcus colisei</name>
    <dbReference type="NCBI Taxonomy" id="1564162"/>
    <lineage>
        <taxon>Bacteria</taxon>
        <taxon>Bacillati</taxon>
        <taxon>Actinomycetota</taxon>
        <taxon>Actinomycetes</taxon>
        <taxon>Geodermatophilales</taxon>
        <taxon>Geodermatophilaceae</taxon>
        <taxon>Blastococcus</taxon>
    </lineage>
</organism>
<keyword evidence="3" id="KW-0001">2Fe-2S</keyword>
<dbReference type="InterPro" id="IPR001041">
    <property type="entry name" value="2Fe-2S_ferredoxin-type"/>
</dbReference>
<evidence type="ECO:0000313" key="11">
    <source>
        <dbReference type="EMBL" id="TQN43809.1"/>
    </source>
</evidence>
<comment type="cofactor">
    <cofactor evidence="1">
        <name>FAD</name>
        <dbReference type="ChEBI" id="CHEBI:57692"/>
    </cofactor>
</comment>
<dbReference type="InterPro" id="IPR036010">
    <property type="entry name" value="2Fe-2S_ferredoxin-like_sf"/>
</dbReference>
<dbReference type="Pfam" id="PF00175">
    <property type="entry name" value="NAD_binding_1"/>
    <property type="match status" value="1"/>
</dbReference>
<dbReference type="GO" id="GO:0051537">
    <property type="term" value="F:2 iron, 2 sulfur cluster binding"/>
    <property type="evidence" value="ECO:0007669"/>
    <property type="project" value="UniProtKB-KW"/>
</dbReference>
<dbReference type="InterPro" id="IPR001433">
    <property type="entry name" value="OxRdtase_FAD/NAD-bd"/>
</dbReference>
<dbReference type="InterPro" id="IPR012675">
    <property type="entry name" value="Beta-grasp_dom_sf"/>
</dbReference>
<evidence type="ECO:0000256" key="6">
    <source>
        <dbReference type="ARBA" id="ARBA00023004"/>
    </source>
</evidence>
<reference evidence="11 12" key="1">
    <citation type="submission" date="2019-06" db="EMBL/GenBank/DDBJ databases">
        <title>Sequencing the genomes of 1000 actinobacteria strains.</title>
        <authorList>
            <person name="Klenk H.-P."/>
        </authorList>
    </citation>
    <scope>NUCLEOTIDE SEQUENCE [LARGE SCALE GENOMIC DNA]</scope>
    <source>
        <strain evidence="11 12">DSM 46837</strain>
    </source>
</reference>
<dbReference type="Pfam" id="PF00111">
    <property type="entry name" value="Fer2"/>
    <property type="match status" value="1"/>
</dbReference>
<name>A0A543PID3_9ACTN</name>
<evidence type="ECO:0000256" key="3">
    <source>
        <dbReference type="ARBA" id="ARBA00022714"/>
    </source>
</evidence>
<evidence type="ECO:0000256" key="2">
    <source>
        <dbReference type="ARBA" id="ARBA00022630"/>
    </source>
</evidence>
<feature type="region of interest" description="Disordered" evidence="8">
    <location>
        <begin position="1"/>
        <end position="40"/>
    </location>
</feature>
<protein>
    <submittedName>
        <fullName evidence="11">Ferredoxin-NADP reductase</fullName>
    </submittedName>
</protein>
<keyword evidence="5" id="KW-0560">Oxidoreductase</keyword>
<feature type="domain" description="2Fe-2S ferredoxin-type" evidence="9">
    <location>
        <begin position="278"/>
        <end position="363"/>
    </location>
</feature>
<dbReference type="Gene3D" id="3.10.20.30">
    <property type="match status" value="1"/>
</dbReference>
<dbReference type="PROSITE" id="PS51384">
    <property type="entry name" value="FAD_FR"/>
    <property type="match status" value="1"/>
</dbReference>